<dbReference type="InterPro" id="IPR015422">
    <property type="entry name" value="PyrdxlP-dep_Trfase_small"/>
</dbReference>
<dbReference type="RefSeq" id="WP_188847194.1">
    <property type="nucleotide sequence ID" value="NZ_BMPJ01000010.1"/>
</dbReference>
<keyword evidence="8" id="KW-1185">Reference proteome</keyword>
<comment type="cofactor">
    <cofactor evidence="1">
        <name>pyridoxal 5'-phosphate</name>
        <dbReference type="ChEBI" id="CHEBI:597326"/>
    </cofactor>
</comment>
<reference evidence="7 8" key="1">
    <citation type="submission" date="2024-09" db="EMBL/GenBank/DDBJ databases">
        <authorList>
            <person name="Sun Q."/>
            <person name="Mori K."/>
        </authorList>
    </citation>
    <scope>NUCLEOTIDE SEQUENCE [LARGE SCALE GENOMIC DNA]</scope>
    <source>
        <strain evidence="7 8">NCAIM B.02340</strain>
    </source>
</reference>
<gene>
    <name evidence="7" type="ORF">ACFFFP_08760</name>
</gene>
<evidence type="ECO:0000259" key="6">
    <source>
        <dbReference type="Pfam" id="PF00155"/>
    </source>
</evidence>
<evidence type="ECO:0000256" key="1">
    <source>
        <dbReference type="ARBA" id="ARBA00001933"/>
    </source>
</evidence>
<comment type="similarity">
    <text evidence="5">Belongs to the class-II pyridoxal-phosphate-dependent aminotransferase family. MalY/PatB cystathionine beta-lyase subfamily.</text>
</comment>
<keyword evidence="4 7" id="KW-0456">Lyase</keyword>
<comment type="caution">
    <text evidence="7">The sequence shown here is derived from an EMBL/GenBank/DDBJ whole genome shotgun (WGS) entry which is preliminary data.</text>
</comment>
<accession>A0ABV6Q2C3</accession>
<dbReference type="Proteomes" id="UP001589830">
    <property type="component" value="Unassembled WGS sequence"/>
</dbReference>
<dbReference type="InterPro" id="IPR051798">
    <property type="entry name" value="Class-II_PLP-Dep_Aminotrans"/>
</dbReference>
<evidence type="ECO:0000256" key="3">
    <source>
        <dbReference type="ARBA" id="ARBA00022898"/>
    </source>
</evidence>
<evidence type="ECO:0000313" key="8">
    <source>
        <dbReference type="Proteomes" id="UP001589830"/>
    </source>
</evidence>
<dbReference type="InterPro" id="IPR015421">
    <property type="entry name" value="PyrdxlP-dep_Trfase_major"/>
</dbReference>
<proteinExistence type="inferred from homology"/>
<dbReference type="EC" id="4.4.1.13" evidence="2"/>
<dbReference type="SUPFAM" id="SSF53383">
    <property type="entry name" value="PLP-dependent transferases"/>
    <property type="match status" value="1"/>
</dbReference>
<evidence type="ECO:0000313" key="7">
    <source>
        <dbReference type="EMBL" id="MFC0596251.1"/>
    </source>
</evidence>
<dbReference type="CDD" id="cd00609">
    <property type="entry name" value="AAT_like"/>
    <property type="match status" value="1"/>
</dbReference>
<dbReference type="Gene3D" id="3.40.640.10">
    <property type="entry name" value="Type I PLP-dependent aspartate aminotransferase-like (Major domain)"/>
    <property type="match status" value="1"/>
</dbReference>
<dbReference type="Pfam" id="PF00155">
    <property type="entry name" value="Aminotran_1_2"/>
    <property type="match status" value="1"/>
</dbReference>
<organism evidence="7 8">
    <name type="scientific">Thermus composti</name>
    <dbReference type="NCBI Taxonomy" id="532059"/>
    <lineage>
        <taxon>Bacteria</taxon>
        <taxon>Thermotogati</taxon>
        <taxon>Deinococcota</taxon>
        <taxon>Deinococci</taxon>
        <taxon>Thermales</taxon>
        <taxon>Thermaceae</taxon>
        <taxon>Thermus</taxon>
    </lineage>
</organism>
<evidence type="ECO:0000256" key="4">
    <source>
        <dbReference type="ARBA" id="ARBA00023239"/>
    </source>
</evidence>
<dbReference type="PANTHER" id="PTHR43525">
    <property type="entry name" value="PROTEIN MALY"/>
    <property type="match status" value="1"/>
</dbReference>
<feature type="domain" description="Aminotransferase class I/classII large" evidence="6">
    <location>
        <begin position="17"/>
        <end position="348"/>
    </location>
</feature>
<dbReference type="GO" id="GO:0047804">
    <property type="term" value="F:cysteine-S-conjugate beta-lyase activity"/>
    <property type="evidence" value="ECO:0007669"/>
    <property type="project" value="UniProtKB-EC"/>
</dbReference>
<evidence type="ECO:0000256" key="2">
    <source>
        <dbReference type="ARBA" id="ARBA00012224"/>
    </source>
</evidence>
<dbReference type="Gene3D" id="3.90.1150.10">
    <property type="entry name" value="Aspartate Aminotransferase, domain 1"/>
    <property type="match status" value="1"/>
</dbReference>
<keyword evidence="3" id="KW-0663">Pyridoxal phosphate</keyword>
<dbReference type="InterPro" id="IPR004839">
    <property type="entry name" value="Aminotransferase_I/II_large"/>
</dbReference>
<evidence type="ECO:0000256" key="5">
    <source>
        <dbReference type="ARBA" id="ARBA00037974"/>
    </source>
</evidence>
<dbReference type="PANTHER" id="PTHR43525:SF1">
    <property type="entry name" value="PROTEIN MALY"/>
    <property type="match status" value="1"/>
</dbReference>
<name>A0ABV6Q2C3_9DEIN</name>
<dbReference type="EMBL" id="JBHLTW010000038">
    <property type="protein sequence ID" value="MFC0596251.1"/>
    <property type="molecule type" value="Genomic_DNA"/>
</dbReference>
<dbReference type="InterPro" id="IPR015424">
    <property type="entry name" value="PyrdxlP-dep_Trfase"/>
</dbReference>
<protein>
    <recommendedName>
        <fullName evidence="2">cysteine-S-conjugate beta-lyase</fullName>
        <ecNumber evidence="2">4.4.1.13</ecNumber>
    </recommendedName>
</protein>
<sequence>MIPPRKDSLKWGTYPEDVLPLWVADMDFPVAEPIRKALRERAEGFLGYPPREGDPELRALLLERHGLEGEVAFLPGVVVGLFAAVAAFTAPGQGVLTQVPIYPPFLAAIREGRRTVLANPLRETEEGYRLDLAGLERLAFASRLLLFCHPQNPTGRVFTEEELEALAHIARKHDLIVVSDELHAPLTYERPHIPLARFLPERTLTLLGPGKAYNLAGLPLGAAVGPKPLLEAFKRHLPHTFPNVLAMAAWKAALLEGDAWLKATLAQLKANRDRVAGWAKAMGLGHFPPEGTYLAWIRTEIPKAAAYFLKEARVALNPGENFGPGYDRYVRLNFATYPEVLEEALRRLSEALKRA</sequence>